<evidence type="ECO:0000259" key="4">
    <source>
        <dbReference type="Pfam" id="PF00150"/>
    </source>
</evidence>
<organism evidence="5 6">
    <name type="scientific">Microcella humidisoli</name>
    <dbReference type="NCBI Taxonomy" id="2963406"/>
    <lineage>
        <taxon>Bacteria</taxon>
        <taxon>Bacillati</taxon>
        <taxon>Actinomycetota</taxon>
        <taxon>Actinomycetes</taxon>
        <taxon>Micrococcales</taxon>
        <taxon>Microbacteriaceae</taxon>
        <taxon>Microcella</taxon>
    </lineage>
</organism>
<evidence type="ECO:0000313" key="6">
    <source>
        <dbReference type="Proteomes" id="UP001060039"/>
    </source>
</evidence>
<proteinExistence type="inferred from homology"/>
<evidence type="ECO:0000256" key="3">
    <source>
        <dbReference type="RuleBase" id="RU361153"/>
    </source>
</evidence>
<keyword evidence="6" id="KW-1185">Reference proteome</keyword>
<dbReference type="PANTHER" id="PTHR34142:SF1">
    <property type="entry name" value="GLYCOSIDE HYDROLASE FAMILY 5 DOMAIN-CONTAINING PROTEIN"/>
    <property type="match status" value="1"/>
</dbReference>
<dbReference type="Gene3D" id="3.20.20.80">
    <property type="entry name" value="Glycosidases"/>
    <property type="match status" value="1"/>
</dbReference>
<dbReference type="EMBL" id="CP101497">
    <property type="protein sequence ID" value="UTT62979.1"/>
    <property type="molecule type" value="Genomic_DNA"/>
</dbReference>
<evidence type="ECO:0000313" key="5">
    <source>
        <dbReference type="EMBL" id="UTT62979.1"/>
    </source>
</evidence>
<keyword evidence="1 3" id="KW-0378">Hydrolase</keyword>
<dbReference type="SUPFAM" id="SSF51445">
    <property type="entry name" value="(Trans)glycosidases"/>
    <property type="match status" value="1"/>
</dbReference>
<dbReference type="Proteomes" id="UP001060039">
    <property type="component" value="Chromosome"/>
</dbReference>
<sequence length="397" mass="42579">MTARRRRTGAVIAAVATALAAVAIGVALLLAPALWPSPARGLNAGLASLTPEAPVVAVDGADLIDRRSGERLQLVGANWPGFEYACIQGWGLNEGGATDEAVAAMVDWGFTAVRVPLNQQCWFDDRPAVAFGSGEQYRNAVRAWVERLTDAGLIVILDLHWSAPAPALADGLRPMPDADSPRFWAAVATEYRKHQGVLFDLFNEPHSRYDPDREQWAFTLDWQCWAVGGCSPPLENDLAVPLSGDTYAAVGMADLVAAVRATGANQPLLLSGIDYANDLRGWLDAAPDDDQLIASLHAYPGNRCADEACWAADVAPLAERVPVVMAEFGQSDGGDQYVRRAFTWADEHLSGALAWAWWSIPAAESEPNAAFSLVDDALQARAPSGTALRELLAARER</sequence>
<dbReference type="RefSeq" id="WP_255160112.1">
    <property type="nucleotide sequence ID" value="NZ_CP101497.1"/>
</dbReference>
<accession>A0ABY5FXF3</accession>
<dbReference type="PANTHER" id="PTHR34142">
    <property type="entry name" value="ENDO-BETA-1,4-GLUCANASE A"/>
    <property type="match status" value="1"/>
</dbReference>
<evidence type="ECO:0000256" key="1">
    <source>
        <dbReference type="ARBA" id="ARBA00022801"/>
    </source>
</evidence>
<protein>
    <submittedName>
        <fullName evidence="5">Glycoside hydrolase family 5 protein</fullName>
    </submittedName>
</protein>
<dbReference type="InterPro" id="IPR017853">
    <property type="entry name" value="GH"/>
</dbReference>
<comment type="similarity">
    <text evidence="3">Belongs to the glycosyl hydrolase 5 (cellulase A) family.</text>
</comment>
<dbReference type="Pfam" id="PF00150">
    <property type="entry name" value="Cellulase"/>
    <property type="match status" value="1"/>
</dbReference>
<gene>
    <name evidence="5" type="ORF">NNL39_02410</name>
</gene>
<dbReference type="InterPro" id="IPR001547">
    <property type="entry name" value="Glyco_hydro_5"/>
</dbReference>
<reference evidence="5" key="1">
    <citation type="submission" date="2022-07" db="EMBL/GenBank/DDBJ databases">
        <title>Taxonomic analysis of Microcella humidisoli nov. sp., isolated from riverside soil.</title>
        <authorList>
            <person name="Molina K.M."/>
            <person name="Kim S.B."/>
        </authorList>
    </citation>
    <scope>NUCLEOTIDE SEQUENCE</scope>
    <source>
        <strain evidence="5">MMS21-STM10</strain>
    </source>
</reference>
<dbReference type="GO" id="GO:0016787">
    <property type="term" value="F:hydrolase activity"/>
    <property type="evidence" value="ECO:0007669"/>
    <property type="project" value="UniProtKB-KW"/>
</dbReference>
<keyword evidence="2 3" id="KW-0326">Glycosidase</keyword>
<name>A0ABY5FXF3_9MICO</name>
<feature type="domain" description="Glycoside hydrolase family 5" evidence="4">
    <location>
        <begin position="77"/>
        <end position="359"/>
    </location>
</feature>
<evidence type="ECO:0000256" key="2">
    <source>
        <dbReference type="ARBA" id="ARBA00023295"/>
    </source>
</evidence>